<protein>
    <recommendedName>
        <fullName evidence="1">Copper amine oxidase-like N-terminal domain-containing protein</fullName>
    </recommendedName>
</protein>
<name>A0A7Z2VJ02_9BACL</name>
<dbReference type="RefSeq" id="WP_169280224.1">
    <property type="nucleotide sequence ID" value="NZ_CP051680.1"/>
</dbReference>
<reference evidence="2 3" key="1">
    <citation type="submission" date="2020-04" db="EMBL/GenBank/DDBJ databases">
        <title>Genome sequencing of novel species.</title>
        <authorList>
            <person name="Heo J."/>
            <person name="Kim S.-J."/>
            <person name="Kim J.-S."/>
            <person name="Hong S.-B."/>
            <person name="Kwon S.-W."/>
        </authorList>
    </citation>
    <scope>NUCLEOTIDE SEQUENCE [LARGE SCALE GENOMIC DNA]</scope>
    <source>
        <strain evidence="2 3">MFER-1</strain>
    </source>
</reference>
<proteinExistence type="predicted"/>
<dbReference type="InterPro" id="IPR012854">
    <property type="entry name" value="Cu_amine_oxidase-like_N"/>
</dbReference>
<dbReference type="KEGG" id="cheb:HH215_12600"/>
<dbReference type="InterPro" id="IPR036582">
    <property type="entry name" value="Mao_N_sf"/>
</dbReference>
<dbReference type="Proteomes" id="UP000502248">
    <property type="component" value="Chromosome"/>
</dbReference>
<keyword evidence="3" id="KW-1185">Reference proteome</keyword>
<dbReference type="Pfam" id="PF07833">
    <property type="entry name" value="Cu_amine_oxidN1"/>
    <property type="match status" value="1"/>
</dbReference>
<organism evidence="2 3">
    <name type="scientific">Cohnella herbarum</name>
    <dbReference type="NCBI Taxonomy" id="2728023"/>
    <lineage>
        <taxon>Bacteria</taxon>
        <taxon>Bacillati</taxon>
        <taxon>Bacillota</taxon>
        <taxon>Bacilli</taxon>
        <taxon>Bacillales</taxon>
        <taxon>Paenibacillaceae</taxon>
        <taxon>Cohnella</taxon>
    </lineage>
</organism>
<dbReference type="SUPFAM" id="SSF55383">
    <property type="entry name" value="Copper amine oxidase, domain N"/>
    <property type="match status" value="1"/>
</dbReference>
<dbReference type="EMBL" id="CP051680">
    <property type="protein sequence ID" value="QJD83937.1"/>
    <property type="molecule type" value="Genomic_DNA"/>
</dbReference>
<dbReference type="InterPro" id="IPR011042">
    <property type="entry name" value="6-blade_b-propeller_TolB-like"/>
</dbReference>
<dbReference type="AlphaFoldDB" id="A0A7Z2VJ02"/>
<evidence type="ECO:0000313" key="3">
    <source>
        <dbReference type="Proteomes" id="UP000502248"/>
    </source>
</evidence>
<dbReference type="Gene3D" id="2.120.10.30">
    <property type="entry name" value="TolB, C-terminal domain"/>
    <property type="match status" value="2"/>
</dbReference>
<dbReference type="SUPFAM" id="SSF82171">
    <property type="entry name" value="DPP6 N-terminal domain-like"/>
    <property type="match status" value="1"/>
</dbReference>
<evidence type="ECO:0000313" key="2">
    <source>
        <dbReference type="EMBL" id="QJD83937.1"/>
    </source>
</evidence>
<gene>
    <name evidence="2" type="ORF">HH215_12600</name>
</gene>
<evidence type="ECO:0000259" key="1">
    <source>
        <dbReference type="Pfam" id="PF07833"/>
    </source>
</evidence>
<accession>A0A7Z2VJ02</accession>
<dbReference type="Gene3D" id="3.30.457.10">
    <property type="entry name" value="Copper amine oxidase-like, N-terminal domain"/>
    <property type="match status" value="1"/>
</dbReference>
<feature type="domain" description="Copper amine oxidase-like N-terminal" evidence="1">
    <location>
        <begin position="24"/>
        <end position="119"/>
    </location>
</feature>
<sequence>MGAASAATATKATVVQVTNSAYIVNGVSVNLSTFFEKGRTMVSIRDLSLKLGAKLQVVNGEIQAILNGHTVLLKANSNLIKVDGVEKQLEVPVKSVKGTTYVELKAYVEALGAQFAKDPSGAIWIDADLLANVDHIEWVDSSKFIASQENETGRTDYLVDAQSGKYQRLLISADASDLAIAPNGTKAAYTNASGEVYVINFDSIAPTKVSGDTSIKPELVWSADSASIYFLQGDKGSVIAKLDPTINKISKIVDDKVDYKANLAVSTDGNTFTYTVTKPGAVVADSSKPVESDDVAIDMKGTEPQIFLYKVDPAIKDNKAVQLTTSADDKVFIQASPDASSVAFVNVGSDEAAKSALVSVGSDKAVKTLFNEKDVYQAVLTDGKWYLLTEGSGANNFVYEIDSATGTSKQLYTLDESVSEIVVKSGAPFAIINEGRVFLNINGLWKPTTR</sequence>